<keyword evidence="4" id="KW-1185">Reference proteome</keyword>
<dbReference type="InterPro" id="IPR000048">
    <property type="entry name" value="IQ_motif_EF-hand-BS"/>
</dbReference>
<dbReference type="SMART" id="SM00015">
    <property type="entry name" value="IQ"/>
    <property type="match status" value="4"/>
</dbReference>
<feature type="compositionally biased region" description="Basic and acidic residues" evidence="1">
    <location>
        <begin position="337"/>
        <end position="347"/>
    </location>
</feature>
<dbReference type="PROSITE" id="PS50096">
    <property type="entry name" value="IQ"/>
    <property type="match status" value="4"/>
</dbReference>
<dbReference type="Gene3D" id="1.20.5.190">
    <property type="match status" value="1"/>
</dbReference>
<feature type="compositionally biased region" description="Basic and acidic residues" evidence="1">
    <location>
        <begin position="957"/>
        <end position="968"/>
    </location>
</feature>
<dbReference type="EMBL" id="VJMH01005562">
    <property type="protein sequence ID" value="KAF0694553.1"/>
    <property type="molecule type" value="Genomic_DNA"/>
</dbReference>
<organism evidence="3 4">
    <name type="scientific">Aphanomyces stellatus</name>
    <dbReference type="NCBI Taxonomy" id="120398"/>
    <lineage>
        <taxon>Eukaryota</taxon>
        <taxon>Sar</taxon>
        <taxon>Stramenopiles</taxon>
        <taxon>Oomycota</taxon>
        <taxon>Saprolegniomycetes</taxon>
        <taxon>Saprolegniales</taxon>
        <taxon>Verrucalvaceae</taxon>
        <taxon>Aphanomyces</taxon>
    </lineage>
</organism>
<reference evidence="2" key="2">
    <citation type="submission" date="2019-06" db="EMBL/GenBank/DDBJ databases">
        <title>Genomics analysis of Aphanomyces spp. identifies a new class of oomycete effector associated with host adaptation.</title>
        <authorList>
            <person name="Gaulin E."/>
        </authorList>
    </citation>
    <scope>NUCLEOTIDE SEQUENCE</scope>
    <source>
        <strain evidence="2">CBS 578.67</strain>
    </source>
</reference>
<feature type="region of interest" description="Disordered" evidence="1">
    <location>
        <begin position="306"/>
        <end position="353"/>
    </location>
</feature>
<feature type="compositionally biased region" description="Basic and acidic residues" evidence="1">
    <location>
        <begin position="16"/>
        <end position="29"/>
    </location>
</feature>
<feature type="region of interest" description="Disordered" evidence="1">
    <location>
        <begin position="165"/>
        <end position="251"/>
    </location>
</feature>
<accession>A0A485L128</accession>
<dbReference type="EMBL" id="CAADRA010005583">
    <property type="protein sequence ID" value="VFT91412.1"/>
    <property type="molecule type" value="Genomic_DNA"/>
</dbReference>
<sequence>MEAPPVSAPRPWTMRKPGDQRRPATDERASIVGKTLVFGETTSAGPRQVDAYGSRIRRSKVCRGKVLAKGPPVEASTPVATLPPSSSRHRVKHATHDDDDEEDVKSGSPPTCQPNDQTRDDGAMMATNEPPPPTKLVHVVIVDNIRARKRSTRLRVTQTNALLSAGDPLSSPDVGCTDDDADGDGALGPETLDDEAPPPLATLEPLVSPNNTMSFSRAQRAMWTSSRQLTDARRQPSKPASIDVSDGTLSSFQGDVEPKHIVGEMHVIKAILLREQLLERLGRVVATADKAALELHAHALPKLLRRKSSGHAESTEDLKVAASPQQASPPPTKSKKASNEQRNDHQRAAVAASHETKLKQAMVELRTLVPDLRRATIGVVATIQSWRAIFDAYELTYTNRAPPPRHFVFQGVNYLEKMSHDVAKYFDGVALAVLLGAPAAPHPLFLPRAAADTLHAMLGLPPVLPAHPTPSTTFVTALPHDIRQQQHGQPYLFAVHANIADKVTDLVANLVASPMPSTEANLHADVGIQRATAAIFLERQRLVDEATAAAVASAQPVYDPFDTIRRHPTVADAFDVALHATEETMAARREALRERQEDTARANQCLHRMVTTRPLQVKTTQVEAMLAQKHAAQYASVVAEARGTGHVLVRQKPTRATDPVHDSVLKIQLQFRQHKFRFTMLVQLKRFSHKIHEAAINIQRIYRGHRAKSTVGVAQNEVLADARYYHVHARRIQRWFGKRRAWHHEAVHRARLAAAAVQVVAAPVGPSASEIYREAGRRRRMERDVQAAKKRAELLQLLARQTRGTIVIQRNFRDHVERKAMRLLHIAQQLAHESRAATHIQALIRCFMAKRAAHRLRAQRKMDTIHESTTLIQAIYRGHRVRQRMSVLVVAANPRATAASTRLPVVLKPAVIKAQPARGARRHRSAVAVPEPLQSPRDKLPVIAVPRRKSGTSWQELKLKEPKIGDQL</sequence>
<feature type="region of interest" description="Disordered" evidence="1">
    <location>
        <begin position="938"/>
        <end position="968"/>
    </location>
</feature>
<evidence type="ECO:0000313" key="3">
    <source>
        <dbReference type="EMBL" id="VFT91412.1"/>
    </source>
</evidence>
<dbReference type="CDD" id="cd23767">
    <property type="entry name" value="IQCD"/>
    <property type="match status" value="1"/>
</dbReference>
<feature type="compositionally biased region" description="Polar residues" evidence="1">
    <location>
        <begin position="208"/>
        <end position="229"/>
    </location>
</feature>
<evidence type="ECO:0000256" key="1">
    <source>
        <dbReference type="SAM" id="MobiDB-lite"/>
    </source>
</evidence>
<dbReference type="Pfam" id="PF00612">
    <property type="entry name" value="IQ"/>
    <property type="match status" value="3"/>
</dbReference>
<evidence type="ECO:0000313" key="4">
    <source>
        <dbReference type="Proteomes" id="UP000332933"/>
    </source>
</evidence>
<name>A0A485L128_9STRA</name>
<gene>
    <name evidence="3" type="primary">Aste57867_14593</name>
    <name evidence="2" type="ORF">As57867_014539</name>
    <name evidence="3" type="ORF">ASTE57867_14593</name>
</gene>
<evidence type="ECO:0000313" key="2">
    <source>
        <dbReference type="EMBL" id="KAF0694553.1"/>
    </source>
</evidence>
<reference evidence="3 4" key="1">
    <citation type="submission" date="2019-03" db="EMBL/GenBank/DDBJ databases">
        <authorList>
            <person name="Gaulin E."/>
            <person name="Dumas B."/>
        </authorList>
    </citation>
    <scope>NUCLEOTIDE SEQUENCE [LARGE SCALE GENOMIC DNA]</scope>
    <source>
        <strain evidence="3">CBS 568.67</strain>
    </source>
</reference>
<dbReference type="Proteomes" id="UP000332933">
    <property type="component" value="Unassembled WGS sequence"/>
</dbReference>
<proteinExistence type="predicted"/>
<protein>
    <submittedName>
        <fullName evidence="3">Aste57867_14593 protein</fullName>
    </submittedName>
</protein>
<feature type="region of interest" description="Disordered" evidence="1">
    <location>
        <begin position="67"/>
        <end position="133"/>
    </location>
</feature>
<dbReference type="AlphaFoldDB" id="A0A485L128"/>
<feature type="region of interest" description="Disordered" evidence="1">
    <location>
        <begin position="1"/>
        <end position="31"/>
    </location>
</feature>
<dbReference type="OrthoDB" id="73584at2759"/>